<comment type="caution">
    <text evidence="1">The sequence shown here is derived from an EMBL/GenBank/DDBJ whole genome shotgun (WGS) entry which is preliminary data.</text>
</comment>
<dbReference type="Gene3D" id="3.40.50.300">
    <property type="entry name" value="P-loop containing nucleotide triphosphate hydrolases"/>
    <property type="match status" value="1"/>
</dbReference>
<evidence type="ECO:0000313" key="2">
    <source>
        <dbReference type="Proteomes" id="UP001225576"/>
    </source>
</evidence>
<protein>
    <submittedName>
        <fullName evidence="1">Terminase</fullName>
    </submittedName>
</protein>
<accession>A0AAW6ZIB8</accession>
<dbReference type="AlphaFoldDB" id="A0AAW6ZIB8"/>
<dbReference type="RefSeq" id="WP_285321497.1">
    <property type="nucleotide sequence ID" value="NZ_JASPDQ010000014.1"/>
</dbReference>
<dbReference type="InterPro" id="IPR027417">
    <property type="entry name" value="P-loop_NTPase"/>
</dbReference>
<gene>
    <name evidence="1" type="ORF">QP858_06510</name>
</gene>
<name>A0AAW6ZIB8_9ACTO</name>
<sequence length="546" mass="60430">MTLPAGVPEYTLGYECATWIAQNIRVGSGKFAGEPFRLSDDQFRFVLWFYGFDPERWDGWNNPWLYQRGVRRLSKGSGKSPFAAALTLFELLGPCRVGDVVDPKIVPGGVFGRPQALPLIQLAAVSEQQTGVTMRQIVAMAHKGTQLNRDYNLETGRTQVLTPEGGKIQLLTSSWASAEGGEPSLVIADEVEHWVPAGGGVEFHQTLVRNLGKTGSRMIETCNAWVPGRESVAEKSFEDWCLQEEGKLVEAGTVLYDARVAPPGTVMTDTPDEGEVGLSEALGFVYEEQPWVDISPIRSTVWTPSTPVSVSRRFYLNQPNVAEDSWVTLQQWSSMADTSRELVDGEDVVLFFDGSKSNDHTALVGCCMSDGHVFTVGVWRPGELSGEIDVNVVDSAVRRTYERFNVVAFWADVREWEAFVKVSWPEVFADSLLVPAVRSGKAAALIAWDMRTHVYDFALASEMCRAEIEDSLFTHDGNWETSRHIGNARMTERKGLITIKKESPKSPNKIDAAVCVIGARMVYRAVSASAEWEKRSGAGKDWVVFT</sequence>
<dbReference type="EMBL" id="JASPDQ010000014">
    <property type="protein sequence ID" value="MDK8602104.1"/>
    <property type="molecule type" value="Genomic_DNA"/>
</dbReference>
<proteinExistence type="predicted"/>
<reference evidence="1" key="1">
    <citation type="submission" date="2023-05" db="EMBL/GenBank/DDBJ databases">
        <title>Genomic Catalog of Human Bladder Bacteria.</title>
        <authorList>
            <person name="Du J."/>
        </authorList>
    </citation>
    <scope>NUCLEOTIDE SEQUENCE</scope>
    <source>
        <strain evidence="1">UMB1304A</strain>
    </source>
</reference>
<dbReference type="Proteomes" id="UP001225576">
    <property type="component" value="Unassembled WGS sequence"/>
</dbReference>
<evidence type="ECO:0000313" key="1">
    <source>
        <dbReference type="EMBL" id="MDK8602104.1"/>
    </source>
</evidence>
<organism evidence="1 2">
    <name type="scientific">Trueperella bernardiae</name>
    <dbReference type="NCBI Taxonomy" id="59561"/>
    <lineage>
        <taxon>Bacteria</taxon>
        <taxon>Bacillati</taxon>
        <taxon>Actinomycetota</taxon>
        <taxon>Actinomycetes</taxon>
        <taxon>Actinomycetales</taxon>
        <taxon>Actinomycetaceae</taxon>
        <taxon>Trueperella</taxon>
    </lineage>
</organism>